<organism evidence="4 5">
    <name type="scientific">Hexamita inflata</name>
    <dbReference type="NCBI Taxonomy" id="28002"/>
    <lineage>
        <taxon>Eukaryota</taxon>
        <taxon>Metamonada</taxon>
        <taxon>Diplomonadida</taxon>
        <taxon>Hexamitidae</taxon>
        <taxon>Hexamitinae</taxon>
        <taxon>Hexamita</taxon>
    </lineage>
</organism>
<dbReference type="InterPro" id="IPR009071">
    <property type="entry name" value="HMG_box_dom"/>
</dbReference>
<dbReference type="PANTHER" id="PTHR48112">
    <property type="entry name" value="HIGH MOBILITY GROUP PROTEIN DSP1"/>
    <property type="match status" value="1"/>
</dbReference>
<feature type="DNA-binding region" description="HMG box" evidence="2">
    <location>
        <begin position="11"/>
        <end position="76"/>
    </location>
</feature>
<dbReference type="EMBL" id="CAXDID020000001">
    <property type="protein sequence ID" value="CAL5970130.1"/>
    <property type="molecule type" value="Genomic_DNA"/>
</dbReference>
<keyword evidence="2" id="KW-0539">Nucleus</keyword>
<comment type="caution">
    <text evidence="4">The sequence shown here is derived from an EMBL/GenBank/DDBJ whole genome shotgun (WGS) entry which is preliminary data.</text>
</comment>
<protein>
    <submittedName>
        <fullName evidence="4">High_mobility group box domain superfamily</fullName>
    </submittedName>
</protein>
<evidence type="ECO:0000259" key="3">
    <source>
        <dbReference type="PROSITE" id="PS50118"/>
    </source>
</evidence>
<evidence type="ECO:0000256" key="1">
    <source>
        <dbReference type="ARBA" id="ARBA00023125"/>
    </source>
</evidence>
<dbReference type="SUPFAM" id="SSF47095">
    <property type="entry name" value="HMG-box"/>
    <property type="match status" value="1"/>
</dbReference>
<evidence type="ECO:0000256" key="2">
    <source>
        <dbReference type="PROSITE-ProRule" id="PRU00267"/>
    </source>
</evidence>
<dbReference type="InterPro" id="IPR036910">
    <property type="entry name" value="HMG_box_dom_sf"/>
</dbReference>
<reference evidence="4 5" key="1">
    <citation type="submission" date="2024-07" db="EMBL/GenBank/DDBJ databases">
        <authorList>
            <person name="Akdeniz Z."/>
        </authorList>
    </citation>
    <scope>NUCLEOTIDE SEQUENCE [LARGE SCALE GENOMIC DNA]</scope>
</reference>
<keyword evidence="1 2" id="KW-0238">DNA-binding</keyword>
<evidence type="ECO:0000313" key="5">
    <source>
        <dbReference type="Proteomes" id="UP001642409"/>
    </source>
</evidence>
<keyword evidence="5" id="KW-1185">Reference proteome</keyword>
<name>A0ABP1GHY1_9EUKA</name>
<dbReference type="Gene3D" id="1.10.30.10">
    <property type="entry name" value="High mobility group box domain"/>
    <property type="match status" value="1"/>
</dbReference>
<sequence>MARKQQKPKKPSRPSTAFNEFMSENAALAAHIHGLGEKTKYLNQIWQNASREIKAKYEHKHQINQANYQAQMKQYYIDNPEEANGVSSKDIYIAAYVTKFNAQYNKQLVCSSSICQELERFWEEECDQDVYENAIIRLTSKQTQNIQDIIQKWRENM</sequence>
<evidence type="ECO:0000313" key="4">
    <source>
        <dbReference type="EMBL" id="CAL5970130.1"/>
    </source>
</evidence>
<proteinExistence type="predicted"/>
<dbReference type="InterPro" id="IPR050342">
    <property type="entry name" value="HMGB"/>
</dbReference>
<accession>A0ABP1GHY1</accession>
<dbReference type="Proteomes" id="UP001642409">
    <property type="component" value="Unassembled WGS sequence"/>
</dbReference>
<dbReference type="PROSITE" id="PS50118">
    <property type="entry name" value="HMG_BOX_2"/>
    <property type="match status" value="1"/>
</dbReference>
<gene>
    <name evidence="4" type="ORF">HINF_LOCUS70</name>
</gene>
<feature type="domain" description="HMG box" evidence="3">
    <location>
        <begin position="11"/>
        <end position="76"/>
    </location>
</feature>